<dbReference type="EMBL" id="GGEC01048097">
    <property type="protein sequence ID" value="MBX28581.1"/>
    <property type="molecule type" value="Transcribed_RNA"/>
</dbReference>
<organism evidence="1">
    <name type="scientific">Rhizophora mucronata</name>
    <name type="common">Asiatic mangrove</name>
    <dbReference type="NCBI Taxonomy" id="61149"/>
    <lineage>
        <taxon>Eukaryota</taxon>
        <taxon>Viridiplantae</taxon>
        <taxon>Streptophyta</taxon>
        <taxon>Embryophyta</taxon>
        <taxon>Tracheophyta</taxon>
        <taxon>Spermatophyta</taxon>
        <taxon>Magnoliopsida</taxon>
        <taxon>eudicotyledons</taxon>
        <taxon>Gunneridae</taxon>
        <taxon>Pentapetalae</taxon>
        <taxon>rosids</taxon>
        <taxon>fabids</taxon>
        <taxon>Malpighiales</taxon>
        <taxon>Rhizophoraceae</taxon>
        <taxon>Rhizophora</taxon>
    </lineage>
</organism>
<accession>A0A2P2MEB5</accession>
<proteinExistence type="predicted"/>
<name>A0A2P2MEB5_RHIMU</name>
<evidence type="ECO:0000313" key="1">
    <source>
        <dbReference type="EMBL" id="MBX28589.1"/>
    </source>
</evidence>
<reference evidence="1" key="1">
    <citation type="submission" date="2018-02" db="EMBL/GenBank/DDBJ databases">
        <title>Rhizophora mucronata_Transcriptome.</title>
        <authorList>
            <person name="Meera S.P."/>
            <person name="Sreeshan A."/>
            <person name="Augustine A."/>
        </authorList>
    </citation>
    <scope>NUCLEOTIDE SEQUENCE</scope>
    <source>
        <tissue evidence="1">Leaf</tissue>
    </source>
</reference>
<dbReference type="EMBL" id="GGEC01048105">
    <property type="protein sequence ID" value="MBX28589.1"/>
    <property type="molecule type" value="Transcribed_RNA"/>
</dbReference>
<protein>
    <submittedName>
        <fullName evidence="1">Uncharacterized protein</fullName>
    </submittedName>
</protein>
<sequence length="47" mass="5270">MINLLICTIICYCQCALLNTTFDALLTAILKGIRFAFRCTYLPGLIL</sequence>
<dbReference type="AlphaFoldDB" id="A0A2P2MEB5"/>